<comment type="caution">
    <text evidence="1">The sequence shown here is derived from an EMBL/GenBank/DDBJ whole genome shotgun (WGS) entry which is preliminary data.</text>
</comment>
<name>A0A9P7QTV7_9PEZI</name>
<evidence type="ECO:0000313" key="2">
    <source>
        <dbReference type="Proteomes" id="UP000699042"/>
    </source>
</evidence>
<evidence type="ECO:0000313" key="1">
    <source>
        <dbReference type="EMBL" id="KAG7042074.1"/>
    </source>
</evidence>
<reference evidence="1" key="1">
    <citation type="submission" date="2021-05" db="EMBL/GenBank/DDBJ databases">
        <title>Comparative genomics of three Colletotrichum scovillei strains and genetic complementation revealed genes involved fungal growth and virulence on chili pepper.</title>
        <authorList>
            <person name="Hsieh D.-K."/>
            <person name="Chuang S.-C."/>
            <person name="Chen C.-Y."/>
            <person name="Chao Y.-T."/>
            <person name="Lu M.-Y.J."/>
            <person name="Lee M.-H."/>
            <person name="Shih M.-C."/>
        </authorList>
    </citation>
    <scope>NUCLEOTIDE SEQUENCE</scope>
    <source>
        <strain evidence="1">Coll-153</strain>
    </source>
</reference>
<keyword evidence="2" id="KW-1185">Reference proteome</keyword>
<dbReference type="EMBL" id="JAESDN010000013">
    <property type="protein sequence ID" value="KAG7042074.1"/>
    <property type="molecule type" value="Genomic_DNA"/>
</dbReference>
<dbReference type="AlphaFoldDB" id="A0A9P7QTV7"/>
<proteinExistence type="predicted"/>
<gene>
    <name evidence="1" type="ORF">JMJ77_010178</name>
</gene>
<protein>
    <submittedName>
        <fullName evidence="1">Uncharacterized protein</fullName>
    </submittedName>
</protein>
<dbReference type="Proteomes" id="UP000699042">
    <property type="component" value="Unassembled WGS sequence"/>
</dbReference>
<organism evidence="1 2">
    <name type="scientific">Colletotrichum scovillei</name>
    <dbReference type="NCBI Taxonomy" id="1209932"/>
    <lineage>
        <taxon>Eukaryota</taxon>
        <taxon>Fungi</taxon>
        <taxon>Dikarya</taxon>
        <taxon>Ascomycota</taxon>
        <taxon>Pezizomycotina</taxon>
        <taxon>Sordariomycetes</taxon>
        <taxon>Hypocreomycetidae</taxon>
        <taxon>Glomerellales</taxon>
        <taxon>Glomerellaceae</taxon>
        <taxon>Colletotrichum</taxon>
        <taxon>Colletotrichum acutatum species complex</taxon>
    </lineage>
</organism>
<accession>A0A9P7QTV7</accession>
<sequence length="31" mass="3678">MKYVNVNDSWLPQKEFPKDGSASIWSMKYEV</sequence>